<evidence type="ECO:0000313" key="2">
    <source>
        <dbReference type="EMBL" id="KMQ89517.1"/>
    </source>
</evidence>
<reference evidence="2 3" key="1">
    <citation type="submission" date="2015-04" db="EMBL/GenBank/DDBJ databases">
        <title>Lasius niger genome sequencing.</title>
        <authorList>
            <person name="Konorov E.A."/>
            <person name="Nikitin M.A."/>
            <person name="Kirill M.V."/>
            <person name="Chang P."/>
        </authorList>
    </citation>
    <scope>NUCLEOTIDE SEQUENCE [LARGE SCALE GENOMIC DNA]</scope>
    <source>
        <tissue evidence="2">Whole</tissue>
    </source>
</reference>
<feature type="coiled-coil region" evidence="1">
    <location>
        <begin position="21"/>
        <end position="48"/>
    </location>
</feature>
<sequence length="130" mass="14902">MLRLANRRSRKPYHLLSAAHRRRLEKLKRAARNEYECLQQQNLNIADARADSDFVDEGQILAECSQTEEDEIVSSDAPADDVQFAFNEIDEVLSSSDVVESISDNDDAVDIEPQNTIDNFQERFAEVRMQ</sequence>
<dbReference type="Proteomes" id="UP000036403">
    <property type="component" value="Unassembled WGS sequence"/>
</dbReference>
<dbReference type="PaxDb" id="67767-A0A0J7KGW3"/>
<dbReference type="AlphaFoldDB" id="A0A0J7KGW3"/>
<comment type="caution">
    <text evidence="2">The sequence shown here is derived from an EMBL/GenBank/DDBJ whole genome shotgun (WGS) entry which is preliminary data.</text>
</comment>
<proteinExistence type="predicted"/>
<keyword evidence="3" id="KW-1185">Reference proteome</keyword>
<accession>A0A0J7KGW3</accession>
<name>A0A0J7KGW3_LASNI</name>
<evidence type="ECO:0000256" key="1">
    <source>
        <dbReference type="SAM" id="Coils"/>
    </source>
</evidence>
<keyword evidence="1" id="KW-0175">Coiled coil</keyword>
<gene>
    <name evidence="2" type="ORF">RF55_10850</name>
</gene>
<organism evidence="2 3">
    <name type="scientific">Lasius niger</name>
    <name type="common">Black garden ant</name>
    <dbReference type="NCBI Taxonomy" id="67767"/>
    <lineage>
        <taxon>Eukaryota</taxon>
        <taxon>Metazoa</taxon>
        <taxon>Ecdysozoa</taxon>
        <taxon>Arthropoda</taxon>
        <taxon>Hexapoda</taxon>
        <taxon>Insecta</taxon>
        <taxon>Pterygota</taxon>
        <taxon>Neoptera</taxon>
        <taxon>Endopterygota</taxon>
        <taxon>Hymenoptera</taxon>
        <taxon>Apocrita</taxon>
        <taxon>Aculeata</taxon>
        <taxon>Formicoidea</taxon>
        <taxon>Formicidae</taxon>
        <taxon>Formicinae</taxon>
        <taxon>Lasius</taxon>
        <taxon>Lasius</taxon>
    </lineage>
</organism>
<dbReference type="EMBL" id="LBMM01007679">
    <property type="protein sequence ID" value="KMQ89517.1"/>
    <property type="molecule type" value="Genomic_DNA"/>
</dbReference>
<evidence type="ECO:0000313" key="3">
    <source>
        <dbReference type="Proteomes" id="UP000036403"/>
    </source>
</evidence>
<protein>
    <submittedName>
        <fullName evidence="2">Breast and ovarian cancer susceptibility 1</fullName>
    </submittedName>
</protein>